<proteinExistence type="predicted"/>
<dbReference type="EMBL" id="BARW01026479">
    <property type="protein sequence ID" value="GAJ05899.1"/>
    <property type="molecule type" value="Genomic_DNA"/>
</dbReference>
<reference evidence="1" key="1">
    <citation type="journal article" date="2014" name="Front. Microbiol.">
        <title>High frequency of phylogenetically diverse reductive dehalogenase-homologous genes in deep subseafloor sedimentary metagenomes.</title>
        <authorList>
            <person name="Kawai M."/>
            <person name="Futagami T."/>
            <person name="Toyoda A."/>
            <person name="Takaki Y."/>
            <person name="Nishi S."/>
            <person name="Hori S."/>
            <person name="Arai W."/>
            <person name="Tsubouchi T."/>
            <person name="Morono Y."/>
            <person name="Uchiyama I."/>
            <person name="Ito T."/>
            <person name="Fujiyama A."/>
            <person name="Inagaki F."/>
            <person name="Takami H."/>
        </authorList>
    </citation>
    <scope>NUCLEOTIDE SEQUENCE</scope>
    <source>
        <strain evidence="1">Expedition CK06-06</strain>
    </source>
</reference>
<dbReference type="AlphaFoldDB" id="X1TKU3"/>
<name>X1TKU3_9ZZZZ</name>
<organism evidence="1">
    <name type="scientific">marine sediment metagenome</name>
    <dbReference type="NCBI Taxonomy" id="412755"/>
    <lineage>
        <taxon>unclassified sequences</taxon>
        <taxon>metagenomes</taxon>
        <taxon>ecological metagenomes</taxon>
    </lineage>
</organism>
<sequence>MSEVIDTETKSYSDHLNQLLAIAIQVADRDRTDRLRGIIPERQSYGAVAGDGLTIRIWERFADRYLILAYKSTD</sequence>
<evidence type="ECO:0000313" key="1">
    <source>
        <dbReference type="EMBL" id="GAJ05899.1"/>
    </source>
</evidence>
<accession>X1TKU3</accession>
<gene>
    <name evidence="1" type="ORF">S12H4_43178</name>
</gene>
<feature type="non-terminal residue" evidence="1">
    <location>
        <position position="74"/>
    </location>
</feature>
<comment type="caution">
    <text evidence="1">The sequence shown here is derived from an EMBL/GenBank/DDBJ whole genome shotgun (WGS) entry which is preliminary data.</text>
</comment>
<protein>
    <submittedName>
        <fullName evidence="1">Uncharacterized protein</fullName>
    </submittedName>
</protein>